<dbReference type="PANTHER" id="PTHR11530:SF11">
    <property type="entry name" value="D-ASPARTATE OXIDASE"/>
    <property type="match status" value="1"/>
</dbReference>
<dbReference type="Gene3D" id="3.30.9.10">
    <property type="entry name" value="D-Amino Acid Oxidase, subunit A, domain 2"/>
    <property type="match status" value="1"/>
</dbReference>
<dbReference type="SUPFAM" id="SSF51971">
    <property type="entry name" value="Nucleotide-binding domain"/>
    <property type="match status" value="1"/>
</dbReference>
<comment type="cofactor">
    <cofactor evidence="1">
        <name>FAD</name>
        <dbReference type="ChEBI" id="CHEBI:57692"/>
    </cofactor>
</comment>
<evidence type="ECO:0000313" key="9">
    <source>
        <dbReference type="RefSeq" id="XP_005091243.1"/>
    </source>
</evidence>
<dbReference type="InterPro" id="IPR006181">
    <property type="entry name" value="D-amino_acid_oxidase_CS"/>
</dbReference>
<dbReference type="InterPro" id="IPR006076">
    <property type="entry name" value="FAD-dep_OxRdtase"/>
</dbReference>
<evidence type="ECO:0000256" key="4">
    <source>
        <dbReference type="ARBA" id="ARBA00022630"/>
    </source>
</evidence>
<sequence length="330" mass="36429">MGVEVVVVGAGIIGLSTAVAIQQRTPSVRVTIVADKFGRDTTSIGAGGIFAPTAVGIDEKTSHLWASEGAKHFFDLGFSAESGTSGVNLITGFELMNTDKKKPWFQYMPFVAKMTPELLQRFAPYYKYGFVYTTVIVEGPKYLPWLMKRFKENGGKVVEQKISSFEELSGVYDLVVNCTGLGSRGLASDTDLHPVRGQLIRLTAPWIKHFVHTDDSKYIMPASETVAVGGEKQPNRTDMAPLASDHHAAWNSLRDRFPALEGSKVLYDWVGLRPQRSKVRLEKEMLNFNGKRLQVIHNYGHGAFGISLSWGTAVHVSKLVEDIVRPVSKL</sequence>
<accession>A0ABM0JDK6</accession>
<evidence type="ECO:0000256" key="5">
    <source>
        <dbReference type="ARBA" id="ARBA00022827"/>
    </source>
</evidence>
<dbReference type="SUPFAM" id="SSF54373">
    <property type="entry name" value="FAD-linked reductases, C-terminal domain"/>
    <property type="match status" value="1"/>
</dbReference>
<gene>
    <name evidence="9" type="primary">LOC101862994</name>
</gene>
<evidence type="ECO:0000256" key="2">
    <source>
        <dbReference type="ARBA" id="ARBA00004253"/>
    </source>
</evidence>
<feature type="domain" description="FAD dependent oxidoreductase" evidence="7">
    <location>
        <begin position="5"/>
        <end position="318"/>
    </location>
</feature>
<dbReference type="PANTHER" id="PTHR11530">
    <property type="entry name" value="D-AMINO ACID OXIDASE"/>
    <property type="match status" value="1"/>
</dbReference>
<keyword evidence="6" id="KW-0560">Oxidoreductase</keyword>
<dbReference type="GeneID" id="101862994"/>
<dbReference type="Pfam" id="PF01266">
    <property type="entry name" value="DAO"/>
    <property type="match status" value="1"/>
</dbReference>
<dbReference type="PROSITE" id="PS00677">
    <property type="entry name" value="DAO"/>
    <property type="match status" value="1"/>
</dbReference>
<evidence type="ECO:0000256" key="1">
    <source>
        <dbReference type="ARBA" id="ARBA00001974"/>
    </source>
</evidence>
<keyword evidence="8" id="KW-1185">Reference proteome</keyword>
<evidence type="ECO:0000313" key="8">
    <source>
        <dbReference type="Proteomes" id="UP000694888"/>
    </source>
</evidence>
<name>A0ABM0JDK6_APLCA</name>
<dbReference type="InterPro" id="IPR023209">
    <property type="entry name" value="DAO"/>
</dbReference>
<reference evidence="9" key="1">
    <citation type="submission" date="2025-08" db="UniProtKB">
        <authorList>
            <consortium name="RefSeq"/>
        </authorList>
    </citation>
    <scope>IDENTIFICATION</scope>
</reference>
<proteinExistence type="inferred from homology"/>
<keyword evidence="4" id="KW-0285">Flavoprotein</keyword>
<evidence type="ECO:0000256" key="6">
    <source>
        <dbReference type="ARBA" id="ARBA00023002"/>
    </source>
</evidence>
<dbReference type="Proteomes" id="UP000694888">
    <property type="component" value="Unplaced"/>
</dbReference>
<organism evidence="8 9">
    <name type="scientific">Aplysia californica</name>
    <name type="common">California sea hare</name>
    <dbReference type="NCBI Taxonomy" id="6500"/>
    <lineage>
        <taxon>Eukaryota</taxon>
        <taxon>Metazoa</taxon>
        <taxon>Spiralia</taxon>
        <taxon>Lophotrochozoa</taxon>
        <taxon>Mollusca</taxon>
        <taxon>Gastropoda</taxon>
        <taxon>Heterobranchia</taxon>
        <taxon>Euthyneura</taxon>
        <taxon>Tectipleura</taxon>
        <taxon>Aplysiida</taxon>
        <taxon>Aplysioidea</taxon>
        <taxon>Aplysiidae</taxon>
        <taxon>Aplysia</taxon>
    </lineage>
</organism>
<comment type="similarity">
    <text evidence="3">Belongs to the DAMOX/DASOX family.</text>
</comment>
<protein>
    <submittedName>
        <fullName evidence="9">D-aspartate oxidase</fullName>
    </submittedName>
</protein>
<evidence type="ECO:0000256" key="3">
    <source>
        <dbReference type="ARBA" id="ARBA00006730"/>
    </source>
</evidence>
<dbReference type="Gene3D" id="3.40.50.720">
    <property type="entry name" value="NAD(P)-binding Rossmann-like Domain"/>
    <property type="match status" value="1"/>
</dbReference>
<evidence type="ECO:0000259" key="7">
    <source>
        <dbReference type="Pfam" id="PF01266"/>
    </source>
</evidence>
<dbReference type="RefSeq" id="XP_005091243.1">
    <property type="nucleotide sequence ID" value="XM_005091186.3"/>
</dbReference>
<dbReference type="PIRSF" id="PIRSF000189">
    <property type="entry name" value="D-aa_oxidase"/>
    <property type="match status" value="1"/>
</dbReference>
<comment type="subcellular location">
    <subcellularLocation>
        <location evidence="2">Peroxisome matrix</location>
    </subcellularLocation>
</comment>
<keyword evidence="5" id="KW-0274">FAD</keyword>